<protein>
    <recommendedName>
        <fullName evidence="3">GxxExxY protein</fullName>
    </recommendedName>
</protein>
<evidence type="ECO:0008006" key="3">
    <source>
        <dbReference type="Google" id="ProtNLM"/>
    </source>
</evidence>
<dbReference type="Pfam" id="PF13366">
    <property type="entry name" value="PDDEXK_3"/>
    <property type="match status" value="1"/>
</dbReference>
<dbReference type="InterPro" id="IPR026350">
    <property type="entry name" value="GxxExxY"/>
</dbReference>
<evidence type="ECO:0000313" key="1">
    <source>
        <dbReference type="EMBL" id="OGE81244.1"/>
    </source>
</evidence>
<organism evidence="1 2">
    <name type="scientific">Candidatus Doudnabacteria bacterium RIFCSPHIGHO2_01_FULL_46_24</name>
    <dbReference type="NCBI Taxonomy" id="1817825"/>
    <lineage>
        <taxon>Bacteria</taxon>
        <taxon>Candidatus Doudnaibacteriota</taxon>
    </lineage>
</organism>
<proteinExistence type="predicted"/>
<evidence type="ECO:0000313" key="2">
    <source>
        <dbReference type="Proteomes" id="UP000178892"/>
    </source>
</evidence>
<dbReference type="Proteomes" id="UP000178892">
    <property type="component" value="Unassembled WGS sequence"/>
</dbReference>
<dbReference type="AlphaFoldDB" id="A0A1F5NUJ9"/>
<accession>A0A1F5NUJ9</accession>
<gene>
    <name evidence="1" type="ORF">A2720_01760</name>
</gene>
<name>A0A1F5NUJ9_9BACT</name>
<reference evidence="1 2" key="1">
    <citation type="journal article" date="2016" name="Nat. Commun.">
        <title>Thousands of microbial genomes shed light on interconnected biogeochemical processes in an aquifer system.</title>
        <authorList>
            <person name="Anantharaman K."/>
            <person name="Brown C.T."/>
            <person name="Hug L.A."/>
            <person name="Sharon I."/>
            <person name="Castelle C.J."/>
            <person name="Probst A.J."/>
            <person name="Thomas B.C."/>
            <person name="Singh A."/>
            <person name="Wilkins M.J."/>
            <person name="Karaoz U."/>
            <person name="Brodie E.L."/>
            <person name="Williams K.H."/>
            <person name="Hubbard S.S."/>
            <person name="Banfield J.F."/>
        </authorList>
    </citation>
    <scope>NUCLEOTIDE SEQUENCE [LARGE SCALE GENOMIC DNA]</scope>
</reference>
<dbReference type="STRING" id="1817825.A2720_01760"/>
<comment type="caution">
    <text evidence="1">The sequence shown here is derived from an EMBL/GenBank/DDBJ whole genome shotgun (WGS) entry which is preliminary data.</text>
</comment>
<dbReference type="EMBL" id="MFEL01000010">
    <property type="protein sequence ID" value="OGE81244.1"/>
    <property type="molecule type" value="Genomic_DNA"/>
</dbReference>
<sequence length="77" mass="9022">MLPAFPGEKTSRNKLDFLIESIIALEVKAKQFVTKEDYYQIQRYLVSSGLKLGIIVNMRRYYVQPKRILNLNERKGS</sequence>